<dbReference type="Proteomes" id="UP000683493">
    <property type="component" value="Chromosome"/>
</dbReference>
<keyword evidence="1" id="KW-1133">Transmembrane helix</keyword>
<feature type="transmembrane region" description="Helical" evidence="1">
    <location>
        <begin position="13"/>
        <end position="32"/>
    </location>
</feature>
<evidence type="ECO:0000313" key="3">
    <source>
        <dbReference type="Proteomes" id="UP000683493"/>
    </source>
</evidence>
<keyword evidence="3" id="KW-1185">Reference proteome</keyword>
<dbReference type="EMBL" id="CP076724">
    <property type="protein sequence ID" value="QWV96913.1"/>
    <property type="molecule type" value="Genomic_DNA"/>
</dbReference>
<gene>
    <name evidence="2" type="ORF">KP005_16405</name>
</gene>
<protein>
    <submittedName>
        <fullName evidence="2">Uncharacterized protein</fullName>
    </submittedName>
</protein>
<sequence length="125" mass="14224">MDELKFKSSGPDAAYLANINIFFAVLFTLDIFKNGWREDKLGSQSTLQKCADWFKEMFEGGRTGNRVHIAARKSARQDLDGRIHKIMRYLSVLADESDMKPLLNSGVVIYKTRKKARRTPKAVPS</sequence>
<proteinExistence type="predicted"/>
<keyword evidence="1" id="KW-0812">Transmembrane</keyword>
<evidence type="ECO:0000313" key="2">
    <source>
        <dbReference type="EMBL" id="QWV96913.1"/>
    </source>
</evidence>
<accession>A0ABX8JGN1</accession>
<organism evidence="2 3">
    <name type="scientific">Geomonas diazotrophica</name>
    <dbReference type="NCBI Taxonomy" id="2843197"/>
    <lineage>
        <taxon>Bacteria</taxon>
        <taxon>Pseudomonadati</taxon>
        <taxon>Thermodesulfobacteriota</taxon>
        <taxon>Desulfuromonadia</taxon>
        <taxon>Geobacterales</taxon>
        <taxon>Geobacteraceae</taxon>
        <taxon>Geomonas</taxon>
    </lineage>
</organism>
<evidence type="ECO:0000256" key="1">
    <source>
        <dbReference type="SAM" id="Phobius"/>
    </source>
</evidence>
<keyword evidence="1" id="KW-0472">Membrane</keyword>
<reference evidence="2 3" key="1">
    <citation type="submission" date="2021-06" db="EMBL/GenBank/DDBJ databases">
        <title>Gemonas diversity in paddy soil.</title>
        <authorList>
            <person name="Liu G."/>
        </authorList>
    </citation>
    <scope>NUCLEOTIDE SEQUENCE [LARGE SCALE GENOMIC DNA]</scope>
    <source>
        <strain evidence="2 3">RG29</strain>
    </source>
</reference>
<name>A0ABX8JGN1_9BACT</name>